<evidence type="ECO:0000313" key="9">
    <source>
        <dbReference type="Proteomes" id="UP001212997"/>
    </source>
</evidence>
<evidence type="ECO:0000256" key="3">
    <source>
        <dbReference type="ARBA" id="ARBA00022840"/>
    </source>
</evidence>
<evidence type="ECO:0000256" key="1">
    <source>
        <dbReference type="ARBA" id="ARBA00012554"/>
    </source>
</evidence>
<dbReference type="FunFam" id="3.90.640.10:FF:000003">
    <property type="entry name" value="Molecular chaperone DnaK"/>
    <property type="match status" value="1"/>
</dbReference>
<dbReference type="SUPFAM" id="SSF100920">
    <property type="entry name" value="Heat shock protein 70kD (HSP70), peptide-binding domain"/>
    <property type="match status" value="1"/>
</dbReference>
<dbReference type="InterPro" id="IPR043129">
    <property type="entry name" value="ATPase_NBD"/>
</dbReference>
<dbReference type="FunFam" id="3.30.30.30:FF:000005">
    <property type="entry name" value="Heat shock protein ssb1"/>
    <property type="match status" value="1"/>
</dbReference>
<protein>
    <recommendedName>
        <fullName evidence="1">non-chaperonin molecular chaperone ATPase</fullName>
        <ecNumber evidence="1">3.6.4.10</ecNumber>
    </recommendedName>
</protein>
<dbReference type="Gene3D" id="3.30.420.40">
    <property type="match status" value="2"/>
</dbReference>
<dbReference type="GO" id="GO:0140662">
    <property type="term" value="F:ATP-dependent protein folding chaperone"/>
    <property type="evidence" value="ECO:0007669"/>
    <property type="project" value="InterPro"/>
</dbReference>
<keyword evidence="3 6" id="KW-0067">ATP-binding</keyword>
<dbReference type="InterPro" id="IPR029047">
    <property type="entry name" value="HSP70_peptide-bd_sf"/>
</dbReference>
<gene>
    <name evidence="8" type="ORF">NLI96_g10449</name>
</gene>
<dbReference type="Proteomes" id="UP001212997">
    <property type="component" value="Unassembled WGS sequence"/>
</dbReference>
<dbReference type="InterPro" id="IPR018181">
    <property type="entry name" value="Heat_shock_70_CS"/>
</dbReference>
<comment type="catalytic activity">
    <reaction evidence="5">
        <text>ATP + H2O = ADP + phosphate + H(+)</text>
        <dbReference type="Rhea" id="RHEA:13065"/>
        <dbReference type="ChEBI" id="CHEBI:15377"/>
        <dbReference type="ChEBI" id="CHEBI:15378"/>
        <dbReference type="ChEBI" id="CHEBI:30616"/>
        <dbReference type="ChEBI" id="CHEBI:43474"/>
        <dbReference type="ChEBI" id="CHEBI:456216"/>
        <dbReference type="EC" id="3.6.4.10"/>
    </reaction>
</comment>
<dbReference type="Gene3D" id="3.90.640.10">
    <property type="entry name" value="Actin, Chain A, domain 4"/>
    <property type="match status" value="1"/>
</dbReference>
<keyword evidence="2 6" id="KW-0547">Nucleotide-binding</keyword>
<evidence type="ECO:0000256" key="5">
    <source>
        <dbReference type="ARBA" id="ARBA00048056"/>
    </source>
</evidence>
<dbReference type="EC" id="3.6.4.10" evidence="1"/>
<sequence>MSVPIGIDFGTSSSCVSVWRQGRATPILNDWGNLTTPSFVSFTDKGRLFGDAAKYRASKHPSNTVFDFKRLLGRKFSDPEVQHAVQTSPYGIVERHGIPYIRVVSRREMKEYTPQEIVAMFLLRLKEIAEVEQGAEVTQAVIAVPSFFTFVQREAIRDAAQIAGLRTLRMVDEPTAATLHYLISRSGDEIKEKNVIVIDLGASSLDISVSVIEDNVLEVKATASNPDLGGSNFDDRLVAHFASDFKSRHHKGEYPRSSNGPGTQRSICRHTDIYGYPRALQKLRDACERLRKCLSFTSQIPLEIDSLVEGIGLYSIYTQTKFEELCEDLFQMVFISVEQALREAKLERHEIHEVVMTGGSSRVPRIIALVTNFFGGKAPCLLDPDSSVANESRDLPSVLLLDIVPHTLGVETNGGTMTPIVKRSVTIPTKKSTIMTTVWDYQPGIVIRVYEGNHRQARDNLFLGRLELSLGSPPQPRGVPRIEIAFDIEGNSEVIVTVRLLGTAESTTLTLHRGRLSRDVVHRMQWEAREYRAQEKKDAARRFAAQTDPESQAYYMLSLMDDDGIESQHTYQQRPPPYHDEFEGETLFESSQREYDRSDRWLDFEEVH</sequence>
<dbReference type="GO" id="GO:0005524">
    <property type="term" value="F:ATP binding"/>
    <property type="evidence" value="ECO:0007669"/>
    <property type="project" value="UniProtKB-KW"/>
</dbReference>
<dbReference type="InterPro" id="IPR013126">
    <property type="entry name" value="Hsp_70_fam"/>
</dbReference>
<feature type="region of interest" description="Disordered" evidence="7">
    <location>
        <begin position="566"/>
        <end position="597"/>
    </location>
</feature>
<evidence type="ECO:0000256" key="4">
    <source>
        <dbReference type="ARBA" id="ARBA00023186"/>
    </source>
</evidence>
<dbReference type="EMBL" id="JANAWD010000592">
    <property type="protein sequence ID" value="KAJ3477459.1"/>
    <property type="molecule type" value="Genomic_DNA"/>
</dbReference>
<evidence type="ECO:0000256" key="2">
    <source>
        <dbReference type="ARBA" id="ARBA00022741"/>
    </source>
</evidence>
<dbReference type="CDD" id="cd24028">
    <property type="entry name" value="ASKHA_NBD_HSP70_HSPA1-like"/>
    <property type="match status" value="1"/>
</dbReference>
<dbReference type="SUPFAM" id="SSF53067">
    <property type="entry name" value="Actin-like ATPase domain"/>
    <property type="match status" value="2"/>
</dbReference>
<dbReference type="PANTHER" id="PTHR19375">
    <property type="entry name" value="HEAT SHOCK PROTEIN 70KDA"/>
    <property type="match status" value="1"/>
</dbReference>
<evidence type="ECO:0000256" key="6">
    <source>
        <dbReference type="RuleBase" id="RU003322"/>
    </source>
</evidence>
<dbReference type="Gene3D" id="2.60.34.10">
    <property type="entry name" value="Substrate Binding Domain Of DNAk, Chain A, domain 1"/>
    <property type="match status" value="1"/>
</dbReference>
<dbReference type="Pfam" id="PF00012">
    <property type="entry name" value="HSP70"/>
    <property type="match status" value="2"/>
</dbReference>
<accession>A0AAD5UTN3</accession>
<evidence type="ECO:0000313" key="8">
    <source>
        <dbReference type="EMBL" id="KAJ3477459.1"/>
    </source>
</evidence>
<comment type="similarity">
    <text evidence="6">Belongs to the heat shock protein 70 family.</text>
</comment>
<dbReference type="PROSITE" id="PS01036">
    <property type="entry name" value="HSP70_3"/>
    <property type="match status" value="1"/>
</dbReference>
<proteinExistence type="inferred from homology"/>
<dbReference type="Gene3D" id="3.30.30.30">
    <property type="match status" value="1"/>
</dbReference>
<keyword evidence="4" id="KW-0143">Chaperone</keyword>
<dbReference type="AlphaFoldDB" id="A0AAD5UTN3"/>
<comment type="caution">
    <text evidence="8">The sequence shown here is derived from an EMBL/GenBank/DDBJ whole genome shotgun (WGS) entry which is preliminary data.</text>
</comment>
<keyword evidence="9" id="KW-1185">Reference proteome</keyword>
<name>A0AAD5UTN3_9APHY</name>
<evidence type="ECO:0000256" key="7">
    <source>
        <dbReference type="SAM" id="MobiDB-lite"/>
    </source>
</evidence>
<dbReference type="PRINTS" id="PR00301">
    <property type="entry name" value="HEATSHOCK70"/>
</dbReference>
<reference evidence="8" key="1">
    <citation type="submission" date="2022-07" db="EMBL/GenBank/DDBJ databases">
        <title>Genome Sequence of Physisporinus lineatus.</title>
        <authorList>
            <person name="Buettner E."/>
        </authorList>
    </citation>
    <scope>NUCLEOTIDE SEQUENCE</scope>
    <source>
        <strain evidence="8">VT162</strain>
    </source>
</reference>
<organism evidence="8 9">
    <name type="scientific">Meripilus lineatus</name>
    <dbReference type="NCBI Taxonomy" id="2056292"/>
    <lineage>
        <taxon>Eukaryota</taxon>
        <taxon>Fungi</taxon>
        <taxon>Dikarya</taxon>
        <taxon>Basidiomycota</taxon>
        <taxon>Agaricomycotina</taxon>
        <taxon>Agaricomycetes</taxon>
        <taxon>Polyporales</taxon>
        <taxon>Meripilaceae</taxon>
        <taxon>Meripilus</taxon>
    </lineage>
</organism>